<dbReference type="Pfam" id="PF01759">
    <property type="entry name" value="NTR"/>
    <property type="match status" value="1"/>
</dbReference>
<name>A0AAV7Q7M9_PLEWA</name>
<proteinExistence type="predicted"/>
<accession>A0AAV7Q7M9</accession>
<dbReference type="InterPro" id="IPR018933">
    <property type="entry name" value="Netrin_module_non-TIMP"/>
</dbReference>
<reference evidence="5" key="1">
    <citation type="journal article" date="2022" name="bioRxiv">
        <title>Sequencing and chromosome-scale assembly of the giantPleurodeles waltlgenome.</title>
        <authorList>
            <person name="Brown T."/>
            <person name="Elewa A."/>
            <person name="Iarovenko S."/>
            <person name="Subramanian E."/>
            <person name="Araus A.J."/>
            <person name="Petzold A."/>
            <person name="Susuki M."/>
            <person name="Suzuki K.-i.T."/>
            <person name="Hayashi T."/>
            <person name="Toyoda A."/>
            <person name="Oliveira C."/>
            <person name="Osipova E."/>
            <person name="Leigh N.D."/>
            <person name="Simon A."/>
            <person name="Yun M.H."/>
        </authorList>
    </citation>
    <scope>NUCLEOTIDE SEQUENCE</scope>
    <source>
        <strain evidence="5">20211129_DDA</strain>
        <tissue evidence="5">Liver</tissue>
    </source>
</reference>
<keyword evidence="2" id="KW-0964">Secreted</keyword>
<gene>
    <name evidence="5" type="ORF">NDU88_001124</name>
</gene>
<keyword evidence="6" id="KW-1185">Reference proteome</keyword>
<evidence type="ECO:0000313" key="5">
    <source>
        <dbReference type="EMBL" id="KAJ1134673.1"/>
    </source>
</evidence>
<protein>
    <recommendedName>
        <fullName evidence="4">NTR domain-containing protein</fullName>
    </recommendedName>
</protein>
<evidence type="ECO:0000256" key="1">
    <source>
        <dbReference type="ARBA" id="ARBA00004613"/>
    </source>
</evidence>
<keyword evidence="3" id="KW-1015">Disulfide bond</keyword>
<dbReference type="FunFam" id="2.40.50.120:FF:000013">
    <property type="entry name" value="Complement C3"/>
    <property type="match status" value="1"/>
</dbReference>
<dbReference type="SUPFAM" id="SSF50242">
    <property type="entry name" value="TIMP-like"/>
    <property type="match status" value="1"/>
</dbReference>
<dbReference type="InterPro" id="IPR001134">
    <property type="entry name" value="Netrin_domain"/>
</dbReference>
<dbReference type="Gene3D" id="2.40.50.120">
    <property type="match status" value="1"/>
</dbReference>
<comment type="subcellular location">
    <subcellularLocation>
        <location evidence="1">Secreted</location>
    </subcellularLocation>
</comment>
<dbReference type="PROSITE" id="PS50189">
    <property type="entry name" value="NTR"/>
    <property type="match status" value="1"/>
</dbReference>
<organism evidence="5 6">
    <name type="scientific">Pleurodeles waltl</name>
    <name type="common">Iberian ribbed newt</name>
    <dbReference type="NCBI Taxonomy" id="8319"/>
    <lineage>
        <taxon>Eukaryota</taxon>
        <taxon>Metazoa</taxon>
        <taxon>Chordata</taxon>
        <taxon>Craniata</taxon>
        <taxon>Vertebrata</taxon>
        <taxon>Euteleostomi</taxon>
        <taxon>Amphibia</taxon>
        <taxon>Batrachia</taxon>
        <taxon>Caudata</taxon>
        <taxon>Salamandroidea</taxon>
        <taxon>Salamandridae</taxon>
        <taxon>Pleurodelinae</taxon>
        <taxon>Pleurodeles</taxon>
    </lineage>
</organism>
<dbReference type="EMBL" id="JANPWB010000010">
    <property type="protein sequence ID" value="KAJ1134673.1"/>
    <property type="molecule type" value="Genomic_DNA"/>
</dbReference>
<dbReference type="AlphaFoldDB" id="A0AAV7Q7M9"/>
<evidence type="ECO:0000259" key="4">
    <source>
        <dbReference type="PROSITE" id="PS50189"/>
    </source>
</evidence>
<dbReference type="GO" id="GO:0005576">
    <property type="term" value="C:extracellular region"/>
    <property type="evidence" value="ECO:0007669"/>
    <property type="project" value="UniProtKB-SubCell"/>
</dbReference>
<evidence type="ECO:0000256" key="2">
    <source>
        <dbReference type="ARBA" id="ARBA00022525"/>
    </source>
</evidence>
<dbReference type="SMART" id="SM00643">
    <property type="entry name" value="C345C"/>
    <property type="match status" value="1"/>
</dbReference>
<dbReference type="InterPro" id="IPR008993">
    <property type="entry name" value="TIMP-like_OB-fold"/>
</dbReference>
<dbReference type="Proteomes" id="UP001066276">
    <property type="component" value="Chromosome 6"/>
</dbReference>
<evidence type="ECO:0000256" key="3">
    <source>
        <dbReference type="ARBA" id="ARBA00023157"/>
    </source>
</evidence>
<feature type="domain" description="NTR" evidence="4">
    <location>
        <begin position="30"/>
        <end position="175"/>
    </location>
</feature>
<sequence length="177" mass="20400">MAYDAWRSGSSLKERELSETASLVAESGPCPKKTRTLSIEEAVDPRHIHACYSPIVKYGYKVKLVKSTELNAFVAYKAQILEVLQHSKDETIKRGDFRNFIKRKACRMELKLEQEYLLMGQDGYTSDTDGKLQYLLESNSWIEELASERNCKASIHRSKCRQVQKFMEDYQNNGCMV</sequence>
<evidence type="ECO:0000313" key="6">
    <source>
        <dbReference type="Proteomes" id="UP001066276"/>
    </source>
</evidence>
<comment type="caution">
    <text evidence="5">The sequence shown here is derived from an EMBL/GenBank/DDBJ whole genome shotgun (WGS) entry which is preliminary data.</text>
</comment>